<keyword evidence="2" id="KW-1185">Reference proteome</keyword>
<reference evidence="1" key="2">
    <citation type="journal article" date="2022" name="New Phytol.">
        <title>Evolutionary transition to the ectomycorrhizal habit in the genomes of a hyperdiverse lineage of mushroom-forming fungi.</title>
        <authorList>
            <person name="Looney B."/>
            <person name="Miyauchi S."/>
            <person name="Morin E."/>
            <person name="Drula E."/>
            <person name="Courty P.E."/>
            <person name="Kohler A."/>
            <person name="Kuo A."/>
            <person name="LaButti K."/>
            <person name="Pangilinan J."/>
            <person name="Lipzen A."/>
            <person name="Riley R."/>
            <person name="Andreopoulos W."/>
            <person name="He G."/>
            <person name="Johnson J."/>
            <person name="Nolan M."/>
            <person name="Tritt A."/>
            <person name="Barry K.W."/>
            <person name="Grigoriev I.V."/>
            <person name="Nagy L.G."/>
            <person name="Hibbett D."/>
            <person name="Henrissat B."/>
            <person name="Matheny P.B."/>
            <person name="Labbe J."/>
            <person name="Martin F.M."/>
        </authorList>
    </citation>
    <scope>NUCLEOTIDE SEQUENCE</scope>
    <source>
        <strain evidence="1">FP105234-sp</strain>
    </source>
</reference>
<sequence>MALSVSSFPETIYIPPPEPNFESPTSSAKRRKMFGGIFSKDASTLFSSRHRRAGADSPKSSKSSIVLEEAAPVLSISPRESAEERVIDVSGPKRKPKPTLPALSVPTTTDPELPTVASKAPPELVFPPTPTAAEPSSVNPMKESIKALRLSRIHRPIDWARKDENEPLPSWASRGVIASFGHPEQAAPHEDDRNRSSSSTSATTSSSLWSRFSRPSTSPSPSSRTSSGYWTAATVATSPASAKSRNGTFQSAGSDHGSRTFSFRRLSTSSAKSYKTSASASSAKPVFVMAPFTGSMQHKRARTLSDGTNVIAKLQGKLKPVPTPAPSAHETSRPRERARTLSNTSAKAKGKMKASPKPLVFNADSHPPVPRLPLTALPNTSRRNRSAHGARAGSSSRSRPSGSSNQLQTKSAPTTPIRKHAELPSVDPAPPLPIAGPSRLPIGPSLSTAHLHAPTPVSASSSPQLPRAPYELPAQVRNLPKPPRALPVPPISLPPSQTTLMTGCWPVRAVGVGPSWVGSATRPQSLLTRPIG</sequence>
<comment type="caution">
    <text evidence="1">The sequence shown here is derived from an EMBL/GenBank/DDBJ whole genome shotgun (WGS) entry which is preliminary data.</text>
</comment>
<dbReference type="EMBL" id="MU276046">
    <property type="protein sequence ID" value="KAI0042815.1"/>
    <property type="molecule type" value="Genomic_DNA"/>
</dbReference>
<organism evidence="1 2">
    <name type="scientific">Auriscalpium vulgare</name>
    <dbReference type="NCBI Taxonomy" id="40419"/>
    <lineage>
        <taxon>Eukaryota</taxon>
        <taxon>Fungi</taxon>
        <taxon>Dikarya</taxon>
        <taxon>Basidiomycota</taxon>
        <taxon>Agaricomycotina</taxon>
        <taxon>Agaricomycetes</taxon>
        <taxon>Russulales</taxon>
        <taxon>Auriscalpiaceae</taxon>
        <taxon>Auriscalpium</taxon>
    </lineage>
</organism>
<name>A0ACB8RFM6_9AGAM</name>
<gene>
    <name evidence="1" type="ORF">FA95DRAFT_1575495</name>
</gene>
<evidence type="ECO:0000313" key="1">
    <source>
        <dbReference type="EMBL" id="KAI0042815.1"/>
    </source>
</evidence>
<protein>
    <submittedName>
        <fullName evidence="1">Uncharacterized protein</fullName>
    </submittedName>
</protein>
<proteinExistence type="predicted"/>
<reference evidence="1" key="1">
    <citation type="submission" date="2021-02" db="EMBL/GenBank/DDBJ databases">
        <authorList>
            <consortium name="DOE Joint Genome Institute"/>
            <person name="Ahrendt S."/>
            <person name="Looney B.P."/>
            <person name="Miyauchi S."/>
            <person name="Morin E."/>
            <person name="Drula E."/>
            <person name="Courty P.E."/>
            <person name="Chicoki N."/>
            <person name="Fauchery L."/>
            <person name="Kohler A."/>
            <person name="Kuo A."/>
            <person name="Labutti K."/>
            <person name="Pangilinan J."/>
            <person name="Lipzen A."/>
            <person name="Riley R."/>
            <person name="Andreopoulos W."/>
            <person name="He G."/>
            <person name="Johnson J."/>
            <person name="Barry K.W."/>
            <person name="Grigoriev I.V."/>
            <person name="Nagy L."/>
            <person name="Hibbett D."/>
            <person name="Henrissat B."/>
            <person name="Matheny P.B."/>
            <person name="Labbe J."/>
            <person name="Martin F."/>
        </authorList>
    </citation>
    <scope>NUCLEOTIDE SEQUENCE</scope>
    <source>
        <strain evidence="1">FP105234-sp</strain>
    </source>
</reference>
<accession>A0ACB8RFM6</accession>
<dbReference type="Proteomes" id="UP000814033">
    <property type="component" value="Unassembled WGS sequence"/>
</dbReference>
<evidence type="ECO:0000313" key="2">
    <source>
        <dbReference type="Proteomes" id="UP000814033"/>
    </source>
</evidence>